<comment type="caution">
    <text evidence="1">The sequence shown here is derived from an EMBL/GenBank/DDBJ whole genome shotgun (WGS) entry which is preliminary data.</text>
</comment>
<accession>A0A7J5A8T1</accession>
<dbReference type="OrthoDB" id="1163917at2"/>
<dbReference type="AlphaFoldDB" id="A0A7J5A8T1"/>
<dbReference type="RefSeq" id="WP_150901102.1">
    <property type="nucleotide sequence ID" value="NZ_WAAU01000030.1"/>
</dbReference>
<evidence type="ECO:0000313" key="1">
    <source>
        <dbReference type="EMBL" id="KAB1153982.1"/>
    </source>
</evidence>
<sequence>MKNLKNLNGFKALSKKEQVQINGGGRTYCKGSNMCCTRFNGGHEFCDYGYCFGNRCVWA</sequence>
<evidence type="ECO:0008006" key="3">
    <source>
        <dbReference type="Google" id="ProtNLM"/>
    </source>
</evidence>
<protein>
    <recommendedName>
        <fullName evidence="3">Bacteriocin</fullName>
    </recommendedName>
</protein>
<reference evidence="1 2" key="1">
    <citation type="submission" date="2019-09" db="EMBL/GenBank/DDBJ databases">
        <authorList>
            <person name="Cao W.R."/>
        </authorList>
    </citation>
    <scope>NUCLEOTIDE SEQUENCE [LARGE SCALE GENOMIC DNA]</scope>
    <source>
        <strain evidence="2">a4</strain>
    </source>
</reference>
<keyword evidence="2" id="KW-1185">Reference proteome</keyword>
<proteinExistence type="predicted"/>
<evidence type="ECO:0000313" key="2">
    <source>
        <dbReference type="Proteomes" id="UP000467305"/>
    </source>
</evidence>
<dbReference type="EMBL" id="WAAU01000030">
    <property type="protein sequence ID" value="KAB1153982.1"/>
    <property type="molecule type" value="Genomic_DNA"/>
</dbReference>
<dbReference type="Proteomes" id="UP000467305">
    <property type="component" value="Unassembled WGS sequence"/>
</dbReference>
<organism evidence="1 2">
    <name type="scientific">Tenacibaculum aiptasiae</name>
    <dbReference type="NCBI Taxonomy" id="426481"/>
    <lineage>
        <taxon>Bacteria</taxon>
        <taxon>Pseudomonadati</taxon>
        <taxon>Bacteroidota</taxon>
        <taxon>Flavobacteriia</taxon>
        <taxon>Flavobacteriales</taxon>
        <taxon>Flavobacteriaceae</taxon>
        <taxon>Tenacibaculum</taxon>
    </lineage>
</organism>
<gene>
    <name evidence="1" type="ORF">F7018_15980</name>
</gene>
<name>A0A7J5A8T1_9FLAO</name>